<evidence type="ECO:0000313" key="3">
    <source>
        <dbReference type="Proteomes" id="UP000240996"/>
    </source>
</evidence>
<dbReference type="RefSeq" id="WP_208620973.1">
    <property type="nucleotide sequence ID" value="NZ_PZZN01000003.1"/>
</dbReference>
<sequence>MSISFYIMADKPENERERERAIATSNLIASPHVGRFRPILDAVRDTLKAKSAAITIVYQDSTYVLSAAGFEAGIYKRSTSFCAHAILSPDELTIVPDAGADERFAGNPFVDTIEGIQFYIGAPLRDEDGTVLGALCVFDEKPRDFVTDDDRARIIALKKEAEAIVHAISKQADVDGGKAVQSSMQSQRP</sequence>
<dbReference type="InterPro" id="IPR003018">
    <property type="entry name" value="GAF"/>
</dbReference>
<name>A0A2T4YNF1_9SPHN</name>
<dbReference type="InterPro" id="IPR029016">
    <property type="entry name" value="GAF-like_dom_sf"/>
</dbReference>
<comment type="caution">
    <text evidence="2">The sequence shown here is derived from an EMBL/GenBank/DDBJ whole genome shotgun (WGS) entry which is preliminary data.</text>
</comment>
<protein>
    <submittedName>
        <fullName evidence="2">GAF domain-containing protein</fullName>
    </submittedName>
</protein>
<gene>
    <name evidence="2" type="ORF">C8J24_3151</name>
</gene>
<evidence type="ECO:0000259" key="1">
    <source>
        <dbReference type="Pfam" id="PF01590"/>
    </source>
</evidence>
<dbReference type="PANTHER" id="PTHR43102">
    <property type="entry name" value="SLR1143 PROTEIN"/>
    <property type="match status" value="1"/>
</dbReference>
<feature type="domain" description="GAF" evidence="1">
    <location>
        <begin position="36"/>
        <end position="152"/>
    </location>
</feature>
<evidence type="ECO:0000313" key="2">
    <source>
        <dbReference type="EMBL" id="PTM44934.1"/>
    </source>
</evidence>
<dbReference type="Proteomes" id="UP000240996">
    <property type="component" value="Unassembled WGS sequence"/>
</dbReference>
<proteinExistence type="predicted"/>
<dbReference type="EMBL" id="PZZN01000003">
    <property type="protein sequence ID" value="PTM44934.1"/>
    <property type="molecule type" value="Genomic_DNA"/>
</dbReference>
<dbReference type="PANTHER" id="PTHR43102:SF2">
    <property type="entry name" value="GAF DOMAIN-CONTAINING PROTEIN"/>
    <property type="match status" value="1"/>
</dbReference>
<dbReference type="AlphaFoldDB" id="A0A2T4YNF1"/>
<dbReference type="Gene3D" id="3.30.450.40">
    <property type="match status" value="1"/>
</dbReference>
<keyword evidence="3" id="KW-1185">Reference proteome</keyword>
<organism evidence="2 3">
    <name type="scientific">Sphingomonas aerolata</name>
    <dbReference type="NCBI Taxonomy" id="185951"/>
    <lineage>
        <taxon>Bacteria</taxon>
        <taxon>Pseudomonadati</taxon>
        <taxon>Pseudomonadota</taxon>
        <taxon>Alphaproteobacteria</taxon>
        <taxon>Sphingomonadales</taxon>
        <taxon>Sphingomonadaceae</taxon>
        <taxon>Sphingomonas</taxon>
    </lineage>
</organism>
<dbReference type="SUPFAM" id="SSF55781">
    <property type="entry name" value="GAF domain-like"/>
    <property type="match status" value="1"/>
</dbReference>
<dbReference type="Pfam" id="PF01590">
    <property type="entry name" value="GAF"/>
    <property type="match status" value="1"/>
</dbReference>
<accession>A0A2T4YNF1</accession>
<reference evidence="2 3" key="1">
    <citation type="submission" date="2018-04" db="EMBL/GenBank/DDBJ databases">
        <title>Genomic Encyclopedia of Type Strains, Phase III (KMG-III): the genomes of soil and plant-associated and newly described type strains.</title>
        <authorList>
            <person name="Whitman W."/>
        </authorList>
    </citation>
    <scope>NUCLEOTIDE SEQUENCE [LARGE SCALE GENOMIC DNA]</scope>
    <source>
        <strain evidence="2 3">NW12</strain>
    </source>
</reference>